<keyword evidence="7" id="KW-1185">Reference proteome</keyword>
<evidence type="ECO:0000256" key="1">
    <source>
        <dbReference type="ARBA" id="ARBA00008857"/>
    </source>
</evidence>
<dbReference type="Pfam" id="PF00589">
    <property type="entry name" value="Phage_integrase"/>
    <property type="match status" value="1"/>
</dbReference>
<evidence type="ECO:0000313" key="6">
    <source>
        <dbReference type="EMBL" id="MFC6035448.1"/>
    </source>
</evidence>
<dbReference type="Gene3D" id="1.10.443.10">
    <property type="entry name" value="Intergrase catalytic core"/>
    <property type="match status" value="1"/>
</dbReference>
<dbReference type="RefSeq" id="WP_379879230.1">
    <property type="nucleotide sequence ID" value="NZ_JBHPON010000001.1"/>
</dbReference>
<dbReference type="Pfam" id="PF13356">
    <property type="entry name" value="Arm-DNA-bind_3"/>
    <property type="match status" value="1"/>
</dbReference>
<dbReference type="CDD" id="cd00796">
    <property type="entry name" value="INT_Rci_Hp1_C"/>
    <property type="match status" value="1"/>
</dbReference>
<organism evidence="6 7">
    <name type="scientific">Hyphococcus aureus</name>
    <dbReference type="NCBI Taxonomy" id="2666033"/>
    <lineage>
        <taxon>Bacteria</taxon>
        <taxon>Pseudomonadati</taxon>
        <taxon>Pseudomonadota</taxon>
        <taxon>Alphaproteobacteria</taxon>
        <taxon>Parvularculales</taxon>
        <taxon>Parvularculaceae</taxon>
        <taxon>Hyphococcus</taxon>
    </lineage>
</organism>
<proteinExistence type="inferred from homology"/>
<dbReference type="PANTHER" id="PTHR30629">
    <property type="entry name" value="PROPHAGE INTEGRASE"/>
    <property type="match status" value="1"/>
</dbReference>
<gene>
    <name evidence="6" type="ORF">ACFMB1_07835</name>
</gene>
<evidence type="ECO:0000256" key="2">
    <source>
        <dbReference type="ARBA" id="ARBA00022908"/>
    </source>
</evidence>
<dbReference type="Gene3D" id="1.10.150.130">
    <property type="match status" value="1"/>
</dbReference>
<accession>A0ABW1KYD9</accession>
<dbReference type="InterPro" id="IPR025166">
    <property type="entry name" value="Integrase_DNA_bind_dom"/>
</dbReference>
<reference evidence="6 7" key="1">
    <citation type="submission" date="2024-09" db="EMBL/GenBank/DDBJ databases">
        <authorList>
            <person name="Zhang Z.-H."/>
        </authorList>
    </citation>
    <scope>NUCLEOTIDE SEQUENCE [LARGE SCALE GENOMIC DNA]</scope>
    <source>
        <strain evidence="6 7">HHTR114</strain>
    </source>
</reference>
<comment type="similarity">
    <text evidence="1">Belongs to the 'phage' integrase family.</text>
</comment>
<keyword evidence="2" id="KW-0229">DNA integration</keyword>
<evidence type="ECO:0000313" key="7">
    <source>
        <dbReference type="Proteomes" id="UP001596116"/>
    </source>
</evidence>
<keyword evidence="3" id="KW-0238">DNA-binding</keyword>
<evidence type="ECO:0000256" key="3">
    <source>
        <dbReference type="ARBA" id="ARBA00023125"/>
    </source>
</evidence>
<dbReference type="EMBL" id="JBHPON010000001">
    <property type="protein sequence ID" value="MFC6035448.1"/>
    <property type="molecule type" value="Genomic_DNA"/>
</dbReference>
<dbReference type="InterPro" id="IPR011010">
    <property type="entry name" value="DNA_brk_join_enz"/>
</dbReference>
<sequence>MPSANVKLTKRVVDGAFPKEHAYTLWDRNLAGFGLRVQPTGVKSYIAFYRIGIGRGAKQRQVTIGKSTAITCEAARREAHKFIGAARAGEDRYDAIRRAENENMSVSRIIDLWAEEAAPINRRTGKTRQKAGVLNDINRLNAHVKPLIGQRPVGALSKGDIEKLRDDITKGKTACVVKTRKFGLRQVKGGEGTAKRTISTFKSVLSFAVDRGYIVENVAVGVRLAPDNKCERFLSEEEAGRVGAVLAKWEAAERRMSGVRIIKLLLLTGARTAEIEELQWREIDFDQSFFRFNNTKSGKSIRPVCPQALAILRATPKQHEKWVFPNKKRSGPYRGTQSVWRDIRVEAGVPDVRKHDLRHSFASFGISSGLSLPIIGALLGHLRPETTQRYAHLADSQARQAAVSVGGVVESALKLS</sequence>
<dbReference type="SUPFAM" id="SSF56349">
    <property type="entry name" value="DNA breaking-rejoining enzymes"/>
    <property type="match status" value="1"/>
</dbReference>
<dbReference type="Proteomes" id="UP001596116">
    <property type="component" value="Unassembled WGS sequence"/>
</dbReference>
<feature type="domain" description="Tyr recombinase" evidence="5">
    <location>
        <begin position="229"/>
        <end position="403"/>
    </location>
</feature>
<dbReference type="InterPro" id="IPR010998">
    <property type="entry name" value="Integrase_recombinase_N"/>
</dbReference>
<dbReference type="PANTHER" id="PTHR30629:SF2">
    <property type="entry name" value="PROPHAGE INTEGRASE INTS-RELATED"/>
    <property type="match status" value="1"/>
</dbReference>
<dbReference type="InterPro" id="IPR002104">
    <property type="entry name" value="Integrase_catalytic"/>
</dbReference>
<dbReference type="Gene3D" id="3.30.160.390">
    <property type="entry name" value="Integrase, DNA-binding domain"/>
    <property type="match status" value="1"/>
</dbReference>
<dbReference type="PROSITE" id="PS51898">
    <property type="entry name" value="TYR_RECOMBINASE"/>
    <property type="match status" value="1"/>
</dbReference>
<dbReference type="InterPro" id="IPR050808">
    <property type="entry name" value="Phage_Integrase"/>
</dbReference>
<comment type="caution">
    <text evidence="6">The sequence shown here is derived from an EMBL/GenBank/DDBJ whole genome shotgun (WGS) entry which is preliminary data.</text>
</comment>
<evidence type="ECO:0000259" key="5">
    <source>
        <dbReference type="PROSITE" id="PS51898"/>
    </source>
</evidence>
<dbReference type="InterPro" id="IPR013762">
    <property type="entry name" value="Integrase-like_cat_sf"/>
</dbReference>
<evidence type="ECO:0000256" key="4">
    <source>
        <dbReference type="ARBA" id="ARBA00023172"/>
    </source>
</evidence>
<dbReference type="InterPro" id="IPR038488">
    <property type="entry name" value="Integrase_DNA-bd_sf"/>
</dbReference>
<name>A0ABW1KYD9_9PROT</name>
<keyword evidence="4" id="KW-0233">DNA recombination</keyword>
<protein>
    <submittedName>
        <fullName evidence="6">Tyrosine-type recombinase/integrase</fullName>
    </submittedName>
</protein>